<dbReference type="EMBL" id="MNCJ02000317">
    <property type="protein sequence ID" value="KAF5817287.1"/>
    <property type="molecule type" value="Genomic_DNA"/>
</dbReference>
<proteinExistence type="predicted"/>
<keyword evidence="1" id="KW-1133">Transmembrane helix</keyword>
<feature type="transmembrane region" description="Helical" evidence="1">
    <location>
        <begin position="33"/>
        <end position="52"/>
    </location>
</feature>
<dbReference type="AlphaFoldDB" id="A0A9K3JMI1"/>
<comment type="caution">
    <text evidence="2">The sequence shown here is derived from an EMBL/GenBank/DDBJ whole genome shotgun (WGS) entry which is preliminary data.</text>
</comment>
<accession>A0A9K3JMI1</accession>
<dbReference type="Proteomes" id="UP000215914">
    <property type="component" value="Unassembled WGS sequence"/>
</dbReference>
<dbReference type="PANTHER" id="PTHR34656">
    <property type="entry name" value="PYRROLINE-5-CARBOXYLATE REDUCTASE"/>
    <property type="match status" value="1"/>
</dbReference>
<evidence type="ECO:0000313" key="2">
    <source>
        <dbReference type="EMBL" id="KAF5817287.1"/>
    </source>
</evidence>
<reference evidence="2" key="2">
    <citation type="submission" date="2020-06" db="EMBL/GenBank/DDBJ databases">
        <title>Helianthus annuus Genome sequencing and assembly Release 2.</title>
        <authorList>
            <person name="Gouzy J."/>
            <person name="Langlade N."/>
            <person name="Munos S."/>
        </authorList>
    </citation>
    <scope>NUCLEOTIDE SEQUENCE</scope>
    <source>
        <tissue evidence="2">Leaves</tissue>
    </source>
</reference>
<protein>
    <recommendedName>
        <fullName evidence="4">Transmembrane protein</fullName>
    </recommendedName>
</protein>
<keyword evidence="3" id="KW-1185">Reference proteome</keyword>
<evidence type="ECO:0000313" key="3">
    <source>
        <dbReference type="Proteomes" id="UP000215914"/>
    </source>
</evidence>
<name>A0A9K3JMI1_HELAN</name>
<dbReference type="Gramene" id="mRNA:HanXRQr2_Chr02g0051211">
    <property type="protein sequence ID" value="CDS:HanXRQr2_Chr02g0051211.1"/>
    <property type="gene ID" value="HanXRQr2_Chr02g0051211"/>
</dbReference>
<feature type="transmembrane region" description="Helical" evidence="1">
    <location>
        <begin position="64"/>
        <end position="91"/>
    </location>
</feature>
<keyword evidence="1" id="KW-0812">Transmembrane</keyword>
<feature type="transmembrane region" description="Helical" evidence="1">
    <location>
        <begin position="125"/>
        <end position="143"/>
    </location>
</feature>
<sequence length="144" mass="16239">MPSNSSTSTIIYLPKHNILPLHLHLQMIFNKSAITKSCLFFILSCYMFNMWLLSTNMWSVVRFVGVVLIVGLVVVLVRTTIVTWITVLVMLRFAGKRRRVLVVEGRKISGDVAMHLLKVLVKERSIVAVACATFLSSMAMVWVA</sequence>
<gene>
    <name evidence="2" type="ORF">HanXRQr2_Chr02g0051211</name>
</gene>
<keyword evidence="1" id="KW-0472">Membrane</keyword>
<reference evidence="2" key="1">
    <citation type="journal article" date="2017" name="Nature">
        <title>The sunflower genome provides insights into oil metabolism, flowering and Asterid evolution.</title>
        <authorList>
            <person name="Badouin H."/>
            <person name="Gouzy J."/>
            <person name="Grassa C.J."/>
            <person name="Murat F."/>
            <person name="Staton S.E."/>
            <person name="Cottret L."/>
            <person name="Lelandais-Briere C."/>
            <person name="Owens G.L."/>
            <person name="Carrere S."/>
            <person name="Mayjonade B."/>
            <person name="Legrand L."/>
            <person name="Gill N."/>
            <person name="Kane N.C."/>
            <person name="Bowers J.E."/>
            <person name="Hubner S."/>
            <person name="Bellec A."/>
            <person name="Berard A."/>
            <person name="Berges H."/>
            <person name="Blanchet N."/>
            <person name="Boniface M.C."/>
            <person name="Brunel D."/>
            <person name="Catrice O."/>
            <person name="Chaidir N."/>
            <person name="Claudel C."/>
            <person name="Donnadieu C."/>
            <person name="Faraut T."/>
            <person name="Fievet G."/>
            <person name="Helmstetter N."/>
            <person name="King M."/>
            <person name="Knapp S.J."/>
            <person name="Lai Z."/>
            <person name="Le Paslier M.C."/>
            <person name="Lippi Y."/>
            <person name="Lorenzon L."/>
            <person name="Mandel J.R."/>
            <person name="Marage G."/>
            <person name="Marchand G."/>
            <person name="Marquand E."/>
            <person name="Bret-Mestries E."/>
            <person name="Morien E."/>
            <person name="Nambeesan S."/>
            <person name="Nguyen T."/>
            <person name="Pegot-Espagnet P."/>
            <person name="Pouilly N."/>
            <person name="Raftis F."/>
            <person name="Sallet E."/>
            <person name="Schiex T."/>
            <person name="Thomas J."/>
            <person name="Vandecasteele C."/>
            <person name="Vares D."/>
            <person name="Vear F."/>
            <person name="Vautrin S."/>
            <person name="Crespi M."/>
            <person name="Mangin B."/>
            <person name="Burke J.M."/>
            <person name="Salse J."/>
            <person name="Munos S."/>
            <person name="Vincourt P."/>
            <person name="Rieseberg L.H."/>
            <person name="Langlade N.B."/>
        </authorList>
    </citation>
    <scope>NUCLEOTIDE SEQUENCE</scope>
    <source>
        <tissue evidence="2">Leaves</tissue>
    </source>
</reference>
<evidence type="ECO:0000256" key="1">
    <source>
        <dbReference type="SAM" id="Phobius"/>
    </source>
</evidence>
<organism evidence="2 3">
    <name type="scientific">Helianthus annuus</name>
    <name type="common">Common sunflower</name>
    <dbReference type="NCBI Taxonomy" id="4232"/>
    <lineage>
        <taxon>Eukaryota</taxon>
        <taxon>Viridiplantae</taxon>
        <taxon>Streptophyta</taxon>
        <taxon>Embryophyta</taxon>
        <taxon>Tracheophyta</taxon>
        <taxon>Spermatophyta</taxon>
        <taxon>Magnoliopsida</taxon>
        <taxon>eudicotyledons</taxon>
        <taxon>Gunneridae</taxon>
        <taxon>Pentapetalae</taxon>
        <taxon>asterids</taxon>
        <taxon>campanulids</taxon>
        <taxon>Asterales</taxon>
        <taxon>Asteraceae</taxon>
        <taxon>Asteroideae</taxon>
        <taxon>Heliantheae alliance</taxon>
        <taxon>Heliantheae</taxon>
        <taxon>Helianthus</taxon>
    </lineage>
</organism>
<dbReference type="PANTHER" id="PTHR34656:SF2">
    <property type="entry name" value="TRANSMEMBRANE PROTEIN"/>
    <property type="match status" value="1"/>
</dbReference>
<evidence type="ECO:0008006" key="4">
    <source>
        <dbReference type="Google" id="ProtNLM"/>
    </source>
</evidence>